<keyword evidence="1" id="KW-0614">Plasmid</keyword>
<proteinExistence type="predicted"/>
<dbReference type="BioCyc" id="AMAC1300253:G12YX-3640-MONOMER"/>
<sequence>MRQLAYEQGEDYSDTGIAYPFIRINLAMAMNSHSSSSGSGLGRYVGVNAQWCLPDDEGNLMP</sequence>
<dbReference type="AlphaFoldDB" id="S5ASX1"/>
<geneLocation type="plasmid" evidence="1">
    <name>unnamed</name>
</geneLocation>
<name>S5ASX1_9ALTE</name>
<accession>S5ASX1</accession>
<reference evidence="1 2" key="1">
    <citation type="journal article" date="2013" name="Genome Biol. Evol.">
        <title>Genomic Diversity of "Deep Ecotype" Alteromonas macleodii Isolates: Evidence for Pan-Mediterranean Clonal Frames.</title>
        <authorList>
            <person name="Lopez-Perez M."/>
            <person name="Gonzaga A."/>
            <person name="Rodriguez-Valera F."/>
        </authorList>
    </citation>
    <scope>NUCLEOTIDE SEQUENCE [LARGE SCALE GENOMIC DNA]</scope>
    <source>
        <strain evidence="2">'English Channel 615'</strain>
        <plasmid evidence="2">Plasmid</plasmid>
    </source>
</reference>
<dbReference type="EMBL" id="CP004847">
    <property type="protein sequence ID" value="AGP79993.1"/>
    <property type="molecule type" value="Genomic_DNA"/>
</dbReference>
<organism evidence="1 2">
    <name type="scientific">Alteromonas mediterranea 615</name>
    <dbReference type="NCBI Taxonomy" id="1300253"/>
    <lineage>
        <taxon>Bacteria</taxon>
        <taxon>Pseudomonadati</taxon>
        <taxon>Pseudomonadota</taxon>
        <taxon>Gammaproteobacteria</taxon>
        <taxon>Alteromonadales</taxon>
        <taxon>Alteromonadaceae</taxon>
        <taxon>Alteromonas/Salinimonas group</taxon>
        <taxon>Alteromonas</taxon>
    </lineage>
</organism>
<evidence type="ECO:0000313" key="1">
    <source>
        <dbReference type="EMBL" id="AGP79993.1"/>
    </source>
</evidence>
<evidence type="ECO:0000313" key="2">
    <source>
        <dbReference type="Proteomes" id="UP000014909"/>
    </source>
</evidence>
<dbReference type="Proteomes" id="UP000014909">
    <property type="component" value="Plasmid unnamed"/>
</dbReference>
<gene>
    <name evidence="1" type="ORF">I633_22926</name>
</gene>
<dbReference type="HOGENOM" id="CLU_2893944_0_0_6"/>
<protein>
    <submittedName>
        <fullName evidence="1">Uncharacterized protein</fullName>
    </submittedName>
</protein>
<dbReference type="KEGG" id="amh:I633_22926"/>